<dbReference type="Proteomes" id="UP000678393">
    <property type="component" value="Unassembled WGS sequence"/>
</dbReference>
<dbReference type="PANTHER" id="PTHR33968:SF1">
    <property type="entry name" value="PROTEIN PET100 HOMOLOG, MITOCHONDRIAL"/>
    <property type="match status" value="1"/>
</dbReference>
<comment type="caution">
    <text evidence="10">The sequence shown here is derived from an EMBL/GenBank/DDBJ whole genome shotgun (WGS) entry which is preliminary data.</text>
</comment>
<evidence type="ECO:0000256" key="2">
    <source>
        <dbReference type="ARBA" id="ARBA00004325"/>
    </source>
</evidence>
<sequence length="78" mass="9516">MGSWHLEIFKMAVYIGFPVGLFYCFNQPYFFESWMMEKRAKIFPPTDPEVMKIFDELKRKMELKQEQEWIAAQETRKV</sequence>
<keyword evidence="3 9" id="KW-0812">Transmembrane</keyword>
<name>A0A8S3YPM8_9EUPU</name>
<organism evidence="10 11">
    <name type="scientific">Candidula unifasciata</name>
    <dbReference type="NCBI Taxonomy" id="100452"/>
    <lineage>
        <taxon>Eukaryota</taxon>
        <taxon>Metazoa</taxon>
        <taxon>Spiralia</taxon>
        <taxon>Lophotrochozoa</taxon>
        <taxon>Mollusca</taxon>
        <taxon>Gastropoda</taxon>
        <taxon>Heterobranchia</taxon>
        <taxon>Euthyneura</taxon>
        <taxon>Panpulmonata</taxon>
        <taxon>Eupulmonata</taxon>
        <taxon>Stylommatophora</taxon>
        <taxon>Helicina</taxon>
        <taxon>Helicoidea</taxon>
        <taxon>Geomitridae</taxon>
        <taxon>Candidula</taxon>
    </lineage>
</organism>
<keyword evidence="11" id="KW-1185">Reference proteome</keyword>
<accession>A0A8S3YPM8</accession>
<dbReference type="AlphaFoldDB" id="A0A8S3YPM8"/>
<proteinExistence type="inferred from homology"/>
<dbReference type="GO" id="GO:0051082">
    <property type="term" value="F:unfolded protein binding"/>
    <property type="evidence" value="ECO:0007669"/>
    <property type="project" value="TreeGrafter"/>
</dbReference>
<protein>
    <recommendedName>
        <fullName evidence="12">Protein PET100 homolog, mitochondrial</fullName>
    </recommendedName>
</protein>
<dbReference type="PANTHER" id="PTHR33968">
    <property type="entry name" value="PROTEIN PET100 HOMOLOG, MITOCHONDRIAL"/>
    <property type="match status" value="1"/>
</dbReference>
<dbReference type="InterPro" id="IPR018625">
    <property type="entry name" value="Pet100"/>
</dbReference>
<evidence type="ECO:0000313" key="11">
    <source>
        <dbReference type="Proteomes" id="UP000678393"/>
    </source>
</evidence>
<gene>
    <name evidence="10" type="ORF">CUNI_LOCUS3060</name>
</gene>
<dbReference type="OrthoDB" id="18175at2759"/>
<evidence type="ECO:0000256" key="1">
    <source>
        <dbReference type="ARBA" id="ARBA00004167"/>
    </source>
</evidence>
<keyword evidence="4" id="KW-0809">Transit peptide</keyword>
<dbReference type="GO" id="GO:0033617">
    <property type="term" value="P:mitochondrial respiratory chain complex IV assembly"/>
    <property type="evidence" value="ECO:0007669"/>
    <property type="project" value="InterPro"/>
</dbReference>
<evidence type="ECO:0000256" key="5">
    <source>
        <dbReference type="ARBA" id="ARBA00022989"/>
    </source>
</evidence>
<keyword evidence="6" id="KW-0496">Mitochondrion</keyword>
<feature type="transmembrane region" description="Helical" evidence="9">
    <location>
        <begin position="12"/>
        <end position="31"/>
    </location>
</feature>
<evidence type="ECO:0000313" key="10">
    <source>
        <dbReference type="EMBL" id="CAG5117502.1"/>
    </source>
</evidence>
<evidence type="ECO:0008006" key="12">
    <source>
        <dbReference type="Google" id="ProtNLM"/>
    </source>
</evidence>
<evidence type="ECO:0000256" key="6">
    <source>
        <dbReference type="ARBA" id="ARBA00023128"/>
    </source>
</evidence>
<dbReference type="EMBL" id="CAJHNH020000415">
    <property type="protein sequence ID" value="CAG5117502.1"/>
    <property type="molecule type" value="Genomic_DNA"/>
</dbReference>
<evidence type="ECO:0000256" key="4">
    <source>
        <dbReference type="ARBA" id="ARBA00022946"/>
    </source>
</evidence>
<dbReference type="GO" id="GO:0005743">
    <property type="term" value="C:mitochondrial inner membrane"/>
    <property type="evidence" value="ECO:0007669"/>
    <property type="project" value="TreeGrafter"/>
</dbReference>
<reference evidence="10" key="1">
    <citation type="submission" date="2021-04" db="EMBL/GenBank/DDBJ databases">
        <authorList>
            <consortium name="Molecular Ecology Group"/>
        </authorList>
    </citation>
    <scope>NUCLEOTIDE SEQUENCE</scope>
</reference>
<evidence type="ECO:0000256" key="8">
    <source>
        <dbReference type="ARBA" id="ARBA00038077"/>
    </source>
</evidence>
<evidence type="ECO:0000256" key="3">
    <source>
        <dbReference type="ARBA" id="ARBA00022692"/>
    </source>
</evidence>
<evidence type="ECO:0000256" key="7">
    <source>
        <dbReference type="ARBA" id="ARBA00023136"/>
    </source>
</evidence>
<keyword evidence="7 9" id="KW-0472">Membrane</keyword>
<comment type="similarity">
    <text evidence="8">Belongs to the PET100 family.</text>
</comment>
<comment type="subcellular location">
    <subcellularLocation>
        <location evidence="1">Membrane</location>
        <topology evidence="1">Single-pass membrane protein</topology>
    </subcellularLocation>
    <subcellularLocation>
        <location evidence="2">Mitochondrion membrane</location>
    </subcellularLocation>
</comment>
<keyword evidence="5 9" id="KW-1133">Transmembrane helix</keyword>
<dbReference type="Pfam" id="PF09803">
    <property type="entry name" value="Pet100"/>
    <property type="match status" value="1"/>
</dbReference>
<evidence type="ECO:0000256" key="9">
    <source>
        <dbReference type="SAM" id="Phobius"/>
    </source>
</evidence>